<dbReference type="AlphaFoldDB" id="A0A3S5BG23"/>
<evidence type="ECO:0000313" key="3">
    <source>
        <dbReference type="Proteomes" id="UP000784294"/>
    </source>
</evidence>
<feature type="region of interest" description="Disordered" evidence="1">
    <location>
        <begin position="48"/>
        <end position="92"/>
    </location>
</feature>
<comment type="caution">
    <text evidence="2">The sequence shown here is derived from an EMBL/GenBank/DDBJ whole genome shotgun (WGS) entry which is preliminary data.</text>
</comment>
<sequence length="202" mass="21953">MPSSMSSVLSTSSATTSTSTASSFSHNNMSVPGILSEGCSLRRFQDDAGQASISPDRRIAPIRLRGSPNDRRVVTPSSPSPLSSPSHSTSSVIGNTTNTPISAAFPYIYNNTSSHTAEQPTTSPVKRRNPVATLAFRRKESLPQLPLSRFTQQQSHQHQEQQNCQITQQPLNVLTRAYIQQRRIASPEDADTFTSLSVNPSI</sequence>
<name>A0A3S5BG23_9PLAT</name>
<evidence type="ECO:0000256" key="1">
    <source>
        <dbReference type="SAM" id="MobiDB-lite"/>
    </source>
</evidence>
<accession>A0A3S5BG23</accession>
<organism evidence="2 3">
    <name type="scientific">Protopolystoma xenopodis</name>
    <dbReference type="NCBI Taxonomy" id="117903"/>
    <lineage>
        <taxon>Eukaryota</taxon>
        <taxon>Metazoa</taxon>
        <taxon>Spiralia</taxon>
        <taxon>Lophotrochozoa</taxon>
        <taxon>Platyhelminthes</taxon>
        <taxon>Monogenea</taxon>
        <taxon>Polyopisthocotylea</taxon>
        <taxon>Polystomatidea</taxon>
        <taxon>Polystomatidae</taxon>
        <taxon>Protopolystoma</taxon>
    </lineage>
</organism>
<feature type="compositionally biased region" description="Low complexity" evidence="1">
    <location>
        <begin position="76"/>
        <end position="91"/>
    </location>
</feature>
<dbReference type="Proteomes" id="UP000784294">
    <property type="component" value="Unassembled WGS sequence"/>
</dbReference>
<feature type="compositionally biased region" description="Low complexity" evidence="1">
    <location>
        <begin position="1"/>
        <end position="25"/>
    </location>
</feature>
<feature type="region of interest" description="Disordered" evidence="1">
    <location>
        <begin position="1"/>
        <end position="29"/>
    </location>
</feature>
<evidence type="ECO:0000313" key="2">
    <source>
        <dbReference type="EMBL" id="VEL22845.1"/>
    </source>
</evidence>
<proteinExistence type="predicted"/>
<gene>
    <name evidence="2" type="ORF">PXEA_LOCUS16285</name>
</gene>
<keyword evidence="3" id="KW-1185">Reference proteome</keyword>
<reference evidence="2" key="1">
    <citation type="submission" date="2018-11" db="EMBL/GenBank/DDBJ databases">
        <authorList>
            <consortium name="Pathogen Informatics"/>
        </authorList>
    </citation>
    <scope>NUCLEOTIDE SEQUENCE</scope>
</reference>
<protein>
    <submittedName>
        <fullName evidence="2">Uncharacterized protein</fullName>
    </submittedName>
</protein>
<dbReference type="EMBL" id="CAAALY010058687">
    <property type="protein sequence ID" value="VEL22845.1"/>
    <property type="molecule type" value="Genomic_DNA"/>
</dbReference>